<dbReference type="EMBL" id="GBRH01166145">
    <property type="protein sequence ID" value="JAE31751.1"/>
    <property type="molecule type" value="Transcribed_RNA"/>
</dbReference>
<evidence type="ECO:0000313" key="2">
    <source>
        <dbReference type="EMBL" id="JAE31751.1"/>
    </source>
</evidence>
<reference evidence="2" key="2">
    <citation type="journal article" date="2015" name="Data Brief">
        <title>Shoot transcriptome of the giant reed, Arundo donax.</title>
        <authorList>
            <person name="Barrero R.A."/>
            <person name="Guerrero F.D."/>
            <person name="Moolhuijzen P."/>
            <person name="Goolsby J.A."/>
            <person name="Tidwell J."/>
            <person name="Bellgard S.E."/>
            <person name="Bellgard M.I."/>
        </authorList>
    </citation>
    <scope>NUCLEOTIDE SEQUENCE</scope>
    <source>
        <tissue evidence="2">Shoot tissue taken approximately 20 cm above the soil surface</tissue>
    </source>
</reference>
<dbReference type="PROSITE" id="PS51257">
    <property type="entry name" value="PROKAR_LIPOPROTEIN"/>
    <property type="match status" value="1"/>
</dbReference>
<feature type="transmembrane region" description="Helical" evidence="1">
    <location>
        <begin position="73"/>
        <end position="100"/>
    </location>
</feature>
<keyword evidence="1" id="KW-1133">Transmembrane helix</keyword>
<name>A0A0A9HA70_ARUDO</name>
<sequence length="103" mass="11596">MKEEMIGKMLYFFPSISNSVIGTHGLIVMSCRQLVCKTIFHMMLVSFTSHAKLCYLLTGTVSVKSKVLRMNTMICLMSSFLFFFSSGLAQCILIISWAVLLLI</sequence>
<proteinExistence type="predicted"/>
<evidence type="ECO:0000256" key="1">
    <source>
        <dbReference type="SAM" id="Phobius"/>
    </source>
</evidence>
<organism evidence="2">
    <name type="scientific">Arundo donax</name>
    <name type="common">Giant reed</name>
    <name type="synonym">Donax arundinaceus</name>
    <dbReference type="NCBI Taxonomy" id="35708"/>
    <lineage>
        <taxon>Eukaryota</taxon>
        <taxon>Viridiplantae</taxon>
        <taxon>Streptophyta</taxon>
        <taxon>Embryophyta</taxon>
        <taxon>Tracheophyta</taxon>
        <taxon>Spermatophyta</taxon>
        <taxon>Magnoliopsida</taxon>
        <taxon>Liliopsida</taxon>
        <taxon>Poales</taxon>
        <taxon>Poaceae</taxon>
        <taxon>PACMAD clade</taxon>
        <taxon>Arundinoideae</taxon>
        <taxon>Arundineae</taxon>
        <taxon>Arundo</taxon>
    </lineage>
</organism>
<accession>A0A0A9HA70</accession>
<keyword evidence="1" id="KW-0472">Membrane</keyword>
<dbReference type="AlphaFoldDB" id="A0A0A9HA70"/>
<protein>
    <submittedName>
        <fullName evidence="2">Uncharacterized protein</fullName>
    </submittedName>
</protein>
<reference evidence="2" key="1">
    <citation type="submission" date="2014-09" db="EMBL/GenBank/DDBJ databases">
        <authorList>
            <person name="Magalhaes I.L.F."/>
            <person name="Oliveira U."/>
            <person name="Santos F.R."/>
            <person name="Vidigal T.H.D.A."/>
            <person name="Brescovit A.D."/>
            <person name="Santos A.J."/>
        </authorList>
    </citation>
    <scope>NUCLEOTIDE SEQUENCE</scope>
    <source>
        <tissue evidence="2">Shoot tissue taken approximately 20 cm above the soil surface</tissue>
    </source>
</reference>
<keyword evidence="1" id="KW-0812">Transmembrane</keyword>